<reference evidence="2 3" key="1">
    <citation type="journal article" date="2016" name="Front. Microbiol.">
        <title>Genomic Resource of Rice Seed Associated Bacteria.</title>
        <authorList>
            <person name="Midha S."/>
            <person name="Bansal K."/>
            <person name="Sharma S."/>
            <person name="Kumar N."/>
            <person name="Patil P.P."/>
            <person name="Chaudhry V."/>
            <person name="Patil P.B."/>
        </authorList>
    </citation>
    <scope>NUCLEOTIDE SEQUENCE [LARGE SCALE GENOMIC DNA]</scope>
    <source>
        <strain evidence="2 3">NS319</strain>
    </source>
</reference>
<dbReference type="EMBL" id="LDTD01000141">
    <property type="protein sequence ID" value="KTT67919.1"/>
    <property type="molecule type" value="Genomic_DNA"/>
</dbReference>
<evidence type="ECO:0000313" key="2">
    <source>
        <dbReference type="EMBL" id="KTT67919.1"/>
    </source>
</evidence>
<gene>
    <name evidence="2" type="ORF">NS319_16395</name>
</gene>
<feature type="domain" description="NAD(P)-binding" evidence="1">
    <location>
        <begin position="9"/>
        <end position="175"/>
    </location>
</feature>
<dbReference type="Gene3D" id="3.40.50.720">
    <property type="entry name" value="NAD(P)-binding Rossmann-like Domain"/>
    <property type="match status" value="1"/>
</dbReference>
<dbReference type="InterPro" id="IPR051604">
    <property type="entry name" value="Ergot_Alk_Oxidoreductase"/>
</dbReference>
<comment type="caution">
    <text evidence="2">The sequence shown here is derived from an EMBL/GenBank/DDBJ whole genome shotgun (WGS) entry which is preliminary data.</text>
</comment>
<protein>
    <submittedName>
        <fullName evidence="2">NmrA-like protein</fullName>
    </submittedName>
</protein>
<proteinExistence type="predicted"/>
<dbReference type="InterPro" id="IPR036291">
    <property type="entry name" value="NAD(P)-bd_dom_sf"/>
</dbReference>
<dbReference type="Proteomes" id="UP000072867">
    <property type="component" value="Unassembled WGS sequence"/>
</dbReference>
<dbReference type="PANTHER" id="PTHR43162">
    <property type="match status" value="1"/>
</dbReference>
<dbReference type="PANTHER" id="PTHR43162:SF1">
    <property type="entry name" value="PRESTALK A DIFFERENTIATION PROTEIN A"/>
    <property type="match status" value="1"/>
</dbReference>
<name>A0A147HSZ6_9SPHN</name>
<dbReference type="Pfam" id="PF13460">
    <property type="entry name" value="NAD_binding_10"/>
    <property type="match status" value="1"/>
</dbReference>
<dbReference type="PATRIC" id="fig|33051.3.peg.821"/>
<dbReference type="SUPFAM" id="SSF51735">
    <property type="entry name" value="NAD(P)-binding Rossmann-fold domains"/>
    <property type="match status" value="1"/>
</dbReference>
<dbReference type="AlphaFoldDB" id="A0A147HSZ6"/>
<evidence type="ECO:0000259" key="1">
    <source>
        <dbReference type="Pfam" id="PF13460"/>
    </source>
</evidence>
<evidence type="ECO:0000313" key="3">
    <source>
        <dbReference type="Proteomes" id="UP000072867"/>
    </source>
</evidence>
<dbReference type="Gene3D" id="3.90.25.10">
    <property type="entry name" value="UDP-galactose 4-epimerase, domain 1"/>
    <property type="match status" value="1"/>
</dbReference>
<dbReference type="InterPro" id="IPR016040">
    <property type="entry name" value="NAD(P)-bd_dom"/>
</dbReference>
<accession>A0A147HSZ6</accession>
<sequence length="280" mass="30205">MHDRVLVTGGTGKTGRSVAEQLAIQGAEARIATRRPSAADHVRFDWEDTTTHGPALDGMSSVYLVAPTDRTEHLPVMLPFLKQAVARVPGRLVLLSASSLDAGGPMMGEVHGWLRAHAPRWTVLRPSWFMQNVTTQHLPSIIGEGRIYSATQGGRVPFIDAADIAAVAVRALTDPTLASDDHVLTGPRALTYDEVARAISEVSGRAVRHHRLSADELTDRYVGFGMSRHYASVLAGMDDAIAHGAEDRTTDEVERMTGRPATDFASFLIDQRAVLSGGQP</sequence>
<organism evidence="2 3">
    <name type="scientific">Sphingomonas sanguinis</name>
    <dbReference type="NCBI Taxonomy" id="33051"/>
    <lineage>
        <taxon>Bacteria</taxon>
        <taxon>Pseudomonadati</taxon>
        <taxon>Pseudomonadota</taxon>
        <taxon>Alphaproteobacteria</taxon>
        <taxon>Sphingomonadales</taxon>
        <taxon>Sphingomonadaceae</taxon>
        <taxon>Sphingomonas</taxon>
    </lineage>
</organism>